<comment type="similarity">
    <text evidence="3">Belongs to the flagella basal body rod proteins family.</text>
</comment>
<keyword evidence="5" id="KW-0964">Secreted</keyword>
<organism evidence="11 12">
    <name type="scientific">Chitinimonas viridis</name>
    <dbReference type="NCBI Taxonomy" id="664880"/>
    <lineage>
        <taxon>Bacteria</taxon>
        <taxon>Pseudomonadati</taxon>
        <taxon>Pseudomonadota</taxon>
        <taxon>Betaproteobacteria</taxon>
        <taxon>Neisseriales</taxon>
        <taxon>Chitinibacteraceae</taxon>
        <taxon>Chitinimonas</taxon>
    </lineage>
</organism>
<reference evidence="11" key="2">
    <citation type="submission" date="2023-06" db="EMBL/GenBank/DDBJ databases">
        <authorList>
            <person name="Lucena T."/>
            <person name="Sun Q."/>
        </authorList>
    </citation>
    <scope>NUCLEOTIDE SEQUENCE</scope>
    <source>
        <strain evidence="11">CECT 7703</strain>
    </source>
</reference>
<dbReference type="EMBL" id="JAUFPU010000009">
    <property type="protein sequence ID" value="MDN3577497.1"/>
    <property type="molecule type" value="Genomic_DNA"/>
</dbReference>
<evidence type="ECO:0000256" key="5">
    <source>
        <dbReference type="ARBA" id="ARBA00022525"/>
    </source>
</evidence>
<dbReference type="SUPFAM" id="SSF64518">
    <property type="entry name" value="Phase 1 flagellin"/>
    <property type="match status" value="2"/>
</dbReference>
<evidence type="ECO:0000256" key="1">
    <source>
        <dbReference type="ARBA" id="ARBA00004365"/>
    </source>
</evidence>
<accession>A0ABT8B6W5</accession>
<dbReference type="InterPro" id="IPR010930">
    <property type="entry name" value="Flg_bb/hook_C_dom"/>
</dbReference>
<evidence type="ECO:0000259" key="10">
    <source>
        <dbReference type="Pfam" id="PF22638"/>
    </source>
</evidence>
<reference evidence="11" key="1">
    <citation type="journal article" date="2014" name="Int. J. Syst. Evol. Microbiol.">
        <title>Complete genome of a new Firmicutes species belonging to the dominant human colonic microbiota ('Ruminococcus bicirculans') reveals two chromosomes and a selective capacity to utilize plant glucans.</title>
        <authorList>
            <consortium name="NISC Comparative Sequencing Program"/>
            <person name="Wegmann U."/>
            <person name="Louis P."/>
            <person name="Goesmann A."/>
            <person name="Henrissat B."/>
            <person name="Duncan S.H."/>
            <person name="Flint H.J."/>
        </authorList>
    </citation>
    <scope>NUCLEOTIDE SEQUENCE</scope>
    <source>
        <strain evidence="11">CECT 7703</strain>
    </source>
</reference>
<dbReference type="Pfam" id="PF22638">
    <property type="entry name" value="FlgK_D1"/>
    <property type="match status" value="1"/>
</dbReference>
<feature type="domain" description="Flagellar hook-associated protein FlgK helical" evidence="10">
    <location>
        <begin position="94"/>
        <end position="327"/>
    </location>
</feature>
<comment type="subcellular location">
    <subcellularLocation>
        <location evidence="1">Bacterial flagellum</location>
    </subcellularLocation>
    <subcellularLocation>
        <location evidence="2">Secreted</location>
    </subcellularLocation>
</comment>
<dbReference type="Pfam" id="PF21158">
    <property type="entry name" value="flgK_1st_1"/>
    <property type="match status" value="1"/>
</dbReference>
<comment type="caution">
    <text evidence="11">The sequence shown here is derived from an EMBL/GenBank/DDBJ whole genome shotgun (WGS) entry which is preliminary data.</text>
</comment>
<keyword evidence="11" id="KW-0966">Cell projection</keyword>
<dbReference type="RefSeq" id="WP_290332939.1">
    <property type="nucleotide sequence ID" value="NZ_JAUFPU010000009.1"/>
</dbReference>
<feature type="domain" description="Flagellar basal-body/hook protein C-terminal" evidence="8">
    <location>
        <begin position="841"/>
        <end position="880"/>
    </location>
</feature>
<keyword evidence="6" id="KW-0975">Bacterial flagellum</keyword>
<evidence type="ECO:0000259" key="9">
    <source>
        <dbReference type="Pfam" id="PF21158"/>
    </source>
</evidence>
<evidence type="ECO:0000256" key="2">
    <source>
        <dbReference type="ARBA" id="ARBA00004613"/>
    </source>
</evidence>
<dbReference type="Pfam" id="PF00460">
    <property type="entry name" value="Flg_bb_rod"/>
    <property type="match status" value="1"/>
</dbReference>
<dbReference type="Proteomes" id="UP001180081">
    <property type="component" value="Unassembled WGS sequence"/>
</dbReference>
<evidence type="ECO:0000259" key="8">
    <source>
        <dbReference type="Pfam" id="PF06429"/>
    </source>
</evidence>
<dbReference type="NCBIfam" id="TIGR02492">
    <property type="entry name" value="flgK_ends"/>
    <property type="match status" value="1"/>
</dbReference>
<dbReference type="PANTHER" id="PTHR30033:SF1">
    <property type="entry name" value="FLAGELLAR HOOK-ASSOCIATED PROTEIN 1"/>
    <property type="match status" value="1"/>
</dbReference>
<keyword evidence="11" id="KW-0282">Flagellum</keyword>
<dbReference type="InterPro" id="IPR002371">
    <property type="entry name" value="FlgK"/>
</dbReference>
<dbReference type="InterPro" id="IPR001444">
    <property type="entry name" value="Flag_bb_rod_N"/>
</dbReference>
<dbReference type="PRINTS" id="PR01005">
    <property type="entry name" value="FLGHOOKAP1"/>
</dbReference>
<dbReference type="PANTHER" id="PTHR30033">
    <property type="entry name" value="FLAGELLAR HOOK-ASSOCIATED PROTEIN 1"/>
    <property type="match status" value="1"/>
</dbReference>
<feature type="domain" description="Flagellar hook-associated protein 1 D2-like" evidence="9">
    <location>
        <begin position="441"/>
        <end position="522"/>
    </location>
</feature>
<gene>
    <name evidence="11" type="primary">flgK</name>
    <name evidence="11" type="ORF">QWZ03_12030</name>
</gene>
<keyword evidence="12" id="KW-1185">Reference proteome</keyword>
<sequence>MGNGIYGIAVSGLKAAQIGLTTTSHNIANASTPGYNRQVIGQSAVEPTPTGGGFLGRGAQVDTITRIYNEFVGRQVQTAQAQAGYLTNLKSHLADLDNLLADPSAGFSPSLQDFFTGVQTVANNPQDVTARQSLLGLAESMITKLQTVDSRMQTLRSDVNTEIQATVGNINSITGQIAHLNDQIILSTTVGNNLPNDLLDKRDHLVTQLNQYVKSTVIKQTDGSYNIFIGNGQNLVVGNRSFTLGAVQAVDDPSRLDVAYQQFGVTAVIPSEMITGGSLGGVLEFRKEVLDVSQNSLGRVALALAQTFNEQHRKGQDLNGQYGGNFFQFPTERISAQPRVGGNQVSLTAELTSVRPFVESDYNIALDNTGTNYTITRLTDGQTATISLASGELTSATGFTAFGVRFKLEINPNVNPPTGPDLLAGENVGISFRPAASEVIANGRNQGNADLQVSISDISKLGTSDYEFIFDGPDYRVVRREDGAQFNINASAWANPPIEIDGLSFRINAGNMVAGDRFTVLPTRGFADEMTVMIKDTAKVAAAAPIRTSSDTFSIASSANAANTGGALISSVSASVAAQGGVAAKKIEILFTAAGTFDIRDANTGTVLAANQTYTSGNNISYNGWTVQITDGGGPPVAGDRFVIDPRKNTGTANISAGVVTTMPINTDMKTPVAIRFETATRFNLVNPSTGEVIDPATGNRFQPNTGNIVDRSGNIVSGGNSLDPATGNVVDGGMTVQFSSQAYTSNGNISYNGWTVQITGVPAARDTFLVEPNTGGKADSRNMLALGKLQTTNILSGGTASYQGAYSKLVADVGVRANQVNINEAAQSQLLMQSQTKLAEASGVNLDEEASNLLIYQQAYLASSRVIQIAQKAFEEVLNIGR</sequence>
<dbReference type="InterPro" id="IPR049119">
    <property type="entry name" value="FlgK_D2-like"/>
</dbReference>
<evidence type="ECO:0000256" key="3">
    <source>
        <dbReference type="ARBA" id="ARBA00009677"/>
    </source>
</evidence>
<name>A0ABT8B6W5_9NEIS</name>
<evidence type="ECO:0000313" key="12">
    <source>
        <dbReference type="Proteomes" id="UP001180081"/>
    </source>
</evidence>
<dbReference type="Pfam" id="PF06429">
    <property type="entry name" value="Flg_bbr_C"/>
    <property type="match status" value="1"/>
</dbReference>
<evidence type="ECO:0000313" key="11">
    <source>
        <dbReference type="EMBL" id="MDN3577497.1"/>
    </source>
</evidence>
<dbReference type="InterPro" id="IPR053927">
    <property type="entry name" value="FlgK_helical"/>
</dbReference>
<feature type="domain" description="Flagellar basal body rod protein N-terminal" evidence="7">
    <location>
        <begin position="8"/>
        <end position="35"/>
    </location>
</feature>
<evidence type="ECO:0000256" key="6">
    <source>
        <dbReference type="ARBA" id="ARBA00023143"/>
    </source>
</evidence>
<proteinExistence type="inferred from homology"/>
<protein>
    <recommendedName>
        <fullName evidence="4">Flagellar hook-associated protein 1</fullName>
    </recommendedName>
</protein>
<evidence type="ECO:0000259" key="7">
    <source>
        <dbReference type="Pfam" id="PF00460"/>
    </source>
</evidence>
<keyword evidence="11" id="KW-0969">Cilium</keyword>
<evidence type="ECO:0000256" key="4">
    <source>
        <dbReference type="ARBA" id="ARBA00016244"/>
    </source>
</evidence>